<evidence type="ECO:0000256" key="1">
    <source>
        <dbReference type="SAM" id="Phobius"/>
    </source>
</evidence>
<feature type="transmembrane region" description="Helical" evidence="1">
    <location>
        <begin position="12"/>
        <end position="30"/>
    </location>
</feature>
<sequence length="194" mass="20673">MIILGLDLATVNWYLVAYVVSSIVFLVYGTMKVYSTGQIRGVIFAIGTFLVLLYYGLHWFAVPSNKLSSWPPVINTCPDYLTYVPNILTNAGSTTTQSGCVDMLGVTSGSSASSFNKVLPTQIPRLDATQRTKVFSYTSADVKAATSSEALQPICDACQAAGLTWEGVYDGDSCIGIAKIEAQAAAVEKCLVSA</sequence>
<protein>
    <submittedName>
        <fullName evidence="2">Uncharacterized protein</fullName>
    </submittedName>
</protein>
<feature type="transmembrane region" description="Helical" evidence="1">
    <location>
        <begin position="42"/>
        <end position="61"/>
    </location>
</feature>
<name>A0A6C0AML4_9ZZZZ</name>
<reference evidence="2" key="1">
    <citation type="journal article" date="2020" name="Nature">
        <title>Giant virus diversity and host interactions through global metagenomics.</title>
        <authorList>
            <person name="Schulz F."/>
            <person name="Roux S."/>
            <person name="Paez-Espino D."/>
            <person name="Jungbluth S."/>
            <person name="Walsh D.A."/>
            <person name="Denef V.J."/>
            <person name="McMahon K.D."/>
            <person name="Konstantinidis K.T."/>
            <person name="Eloe-Fadrosh E.A."/>
            <person name="Kyrpides N.C."/>
            <person name="Woyke T."/>
        </authorList>
    </citation>
    <scope>NUCLEOTIDE SEQUENCE</scope>
    <source>
        <strain evidence="2">GVMAG-S-1101161-73</strain>
    </source>
</reference>
<keyword evidence="1" id="KW-1133">Transmembrane helix</keyword>
<dbReference type="EMBL" id="MN740729">
    <property type="protein sequence ID" value="QHS81044.1"/>
    <property type="molecule type" value="Genomic_DNA"/>
</dbReference>
<organism evidence="2">
    <name type="scientific">viral metagenome</name>
    <dbReference type="NCBI Taxonomy" id="1070528"/>
    <lineage>
        <taxon>unclassified sequences</taxon>
        <taxon>metagenomes</taxon>
        <taxon>organismal metagenomes</taxon>
    </lineage>
</organism>
<proteinExistence type="predicted"/>
<accession>A0A6C0AML4</accession>
<dbReference type="AlphaFoldDB" id="A0A6C0AML4"/>
<keyword evidence="1" id="KW-0472">Membrane</keyword>
<evidence type="ECO:0000313" key="2">
    <source>
        <dbReference type="EMBL" id="QHS81044.1"/>
    </source>
</evidence>
<keyword evidence="1" id="KW-0812">Transmembrane</keyword>